<gene>
    <name evidence="2" type="ORF">IAD32_01425</name>
</gene>
<dbReference type="SUPFAM" id="SSF53187">
    <property type="entry name" value="Zn-dependent exopeptidases"/>
    <property type="match status" value="1"/>
</dbReference>
<organism evidence="2 3">
    <name type="scientific">Candidatus Scatavimonas merdigallinarum</name>
    <dbReference type="NCBI Taxonomy" id="2840914"/>
    <lineage>
        <taxon>Bacteria</taxon>
        <taxon>Bacillati</taxon>
        <taxon>Bacillota</taxon>
        <taxon>Clostridia</taxon>
        <taxon>Eubacteriales</taxon>
        <taxon>Oscillospiraceae</taxon>
        <taxon>Oscillospiraceae incertae sedis</taxon>
        <taxon>Candidatus Scatavimonas</taxon>
    </lineage>
</organism>
<evidence type="ECO:0000313" key="3">
    <source>
        <dbReference type="Proteomes" id="UP000886787"/>
    </source>
</evidence>
<evidence type="ECO:0000313" key="2">
    <source>
        <dbReference type="EMBL" id="HIQ79928.1"/>
    </source>
</evidence>
<dbReference type="InterPro" id="IPR045175">
    <property type="entry name" value="M28_fam"/>
</dbReference>
<sequence length="257" mass="28627">MEYVKRIAQVTQEDRKNAILSILDELGIRYTRQKAVLGKHAPENIIVSYNPSPSRLVIGAHWDSVEGSTGANDNAAACSILIRLAALLTNTKHSIDLVFFDREEYEDHGSTTYLTYTGKDRISAMINLDMCGHGENIIVSDKGNTGNALFMRVMDDSILKKYNVHTVAYLPNGDDQRFSQAGIPNISVCVLNNRDLVFFQYISQKINAGQPLTEEDQTRFLALDVIATMHLGAKDHIGAVSQPSMDMLVQYLYDGLR</sequence>
<dbReference type="GO" id="GO:0008235">
    <property type="term" value="F:metalloexopeptidase activity"/>
    <property type="evidence" value="ECO:0007669"/>
    <property type="project" value="InterPro"/>
</dbReference>
<dbReference type="EMBL" id="DVFW01000009">
    <property type="protein sequence ID" value="HIQ79928.1"/>
    <property type="molecule type" value="Genomic_DNA"/>
</dbReference>
<evidence type="ECO:0000259" key="1">
    <source>
        <dbReference type="Pfam" id="PF04389"/>
    </source>
</evidence>
<dbReference type="AlphaFoldDB" id="A0A9D1CTY7"/>
<dbReference type="Pfam" id="PF04389">
    <property type="entry name" value="Peptidase_M28"/>
    <property type="match status" value="1"/>
</dbReference>
<reference evidence="2" key="1">
    <citation type="submission" date="2020-10" db="EMBL/GenBank/DDBJ databases">
        <authorList>
            <person name="Gilroy R."/>
        </authorList>
    </citation>
    <scope>NUCLEOTIDE SEQUENCE</scope>
    <source>
        <strain evidence="2">ChiSjej1B19-3389</strain>
    </source>
</reference>
<proteinExistence type="predicted"/>
<protein>
    <submittedName>
        <fullName evidence="2">M28 family peptidase</fullName>
    </submittedName>
</protein>
<comment type="caution">
    <text evidence="2">The sequence shown here is derived from an EMBL/GenBank/DDBJ whole genome shotgun (WGS) entry which is preliminary data.</text>
</comment>
<accession>A0A9D1CTY7</accession>
<reference evidence="2" key="2">
    <citation type="journal article" date="2021" name="PeerJ">
        <title>Extensive microbial diversity within the chicken gut microbiome revealed by metagenomics and culture.</title>
        <authorList>
            <person name="Gilroy R."/>
            <person name="Ravi A."/>
            <person name="Getino M."/>
            <person name="Pursley I."/>
            <person name="Horton D.L."/>
            <person name="Alikhan N.F."/>
            <person name="Baker D."/>
            <person name="Gharbi K."/>
            <person name="Hall N."/>
            <person name="Watson M."/>
            <person name="Adriaenssens E.M."/>
            <person name="Foster-Nyarko E."/>
            <person name="Jarju S."/>
            <person name="Secka A."/>
            <person name="Antonio M."/>
            <person name="Oren A."/>
            <person name="Chaudhuri R.R."/>
            <person name="La Ragione R."/>
            <person name="Hildebrand F."/>
            <person name="Pallen M.J."/>
        </authorList>
    </citation>
    <scope>NUCLEOTIDE SEQUENCE</scope>
    <source>
        <strain evidence="2">ChiSjej1B19-3389</strain>
    </source>
</reference>
<feature type="domain" description="Peptidase M28" evidence="1">
    <location>
        <begin position="44"/>
        <end position="188"/>
    </location>
</feature>
<dbReference type="GO" id="GO:0006508">
    <property type="term" value="P:proteolysis"/>
    <property type="evidence" value="ECO:0007669"/>
    <property type="project" value="InterPro"/>
</dbReference>
<dbReference type="Proteomes" id="UP000886787">
    <property type="component" value="Unassembled WGS sequence"/>
</dbReference>
<name>A0A9D1CTY7_9FIRM</name>
<dbReference type="PANTHER" id="PTHR12147:SF26">
    <property type="entry name" value="PEPTIDASE M28 DOMAIN-CONTAINING PROTEIN"/>
    <property type="match status" value="1"/>
</dbReference>
<dbReference type="InterPro" id="IPR007484">
    <property type="entry name" value="Peptidase_M28"/>
</dbReference>
<dbReference type="Gene3D" id="3.40.630.10">
    <property type="entry name" value="Zn peptidases"/>
    <property type="match status" value="1"/>
</dbReference>
<dbReference type="PANTHER" id="PTHR12147">
    <property type="entry name" value="METALLOPEPTIDASE M28 FAMILY MEMBER"/>
    <property type="match status" value="1"/>
</dbReference>